<accession>A0A4Q7M9U4</accession>
<sequence length="105" mass="11185">MHEAEALTAITGRAATEQVDGARRHLSMLRSLLDEMQGTTHALVPGGPGSWRSAAADGYAEGLSYLRERLAGALAAIADAESALEYCIARMERRLEASRLDGGRS</sequence>
<keyword evidence="2" id="KW-1185">Reference proteome</keyword>
<dbReference type="EMBL" id="SGWY01000004">
    <property type="protein sequence ID" value="RZS63528.1"/>
    <property type="molecule type" value="Genomic_DNA"/>
</dbReference>
<comment type="caution">
    <text evidence="1">The sequence shown here is derived from an EMBL/GenBank/DDBJ whole genome shotgun (WGS) entry which is preliminary data.</text>
</comment>
<gene>
    <name evidence="1" type="ORF">EV187_3434</name>
</gene>
<evidence type="ECO:0008006" key="3">
    <source>
        <dbReference type="Google" id="ProtNLM"/>
    </source>
</evidence>
<evidence type="ECO:0000313" key="1">
    <source>
        <dbReference type="EMBL" id="RZS63528.1"/>
    </source>
</evidence>
<dbReference type="RefSeq" id="WP_130354277.1">
    <property type="nucleotide sequence ID" value="NZ_SGWY01000004.1"/>
</dbReference>
<evidence type="ECO:0000313" key="2">
    <source>
        <dbReference type="Proteomes" id="UP000293289"/>
    </source>
</evidence>
<organism evidence="1 2">
    <name type="scientific">Agromyces ramosus</name>
    <dbReference type="NCBI Taxonomy" id="33879"/>
    <lineage>
        <taxon>Bacteria</taxon>
        <taxon>Bacillati</taxon>
        <taxon>Actinomycetota</taxon>
        <taxon>Actinomycetes</taxon>
        <taxon>Micrococcales</taxon>
        <taxon>Microbacteriaceae</taxon>
        <taxon>Agromyces</taxon>
    </lineage>
</organism>
<name>A0A4Q7M9U4_9MICO</name>
<dbReference type="Proteomes" id="UP000293289">
    <property type="component" value="Unassembled WGS sequence"/>
</dbReference>
<reference evidence="1 2" key="1">
    <citation type="submission" date="2019-02" db="EMBL/GenBank/DDBJ databases">
        <title>Genomic Encyclopedia of Type Strains, Phase IV (KMG-IV): sequencing the most valuable type-strain genomes for metagenomic binning, comparative biology and taxonomic classification.</title>
        <authorList>
            <person name="Goeker M."/>
        </authorList>
    </citation>
    <scope>NUCLEOTIDE SEQUENCE [LARGE SCALE GENOMIC DNA]</scope>
    <source>
        <strain evidence="1 2">DSM 43045</strain>
    </source>
</reference>
<dbReference type="AlphaFoldDB" id="A0A4Q7M9U4"/>
<protein>
    <recommendedName>
        <fullName evidence="3">WXG100 family type VII secretion target</fullName>
    </recommendedName>
</protein>
<proteinExistence type="predicted"/>
<dbReference type="OrthoDB" id="5007890at2"/>